<keyword evidence="2" id="KW-1185">Reference proteome</keyword>
<dbReference type="Proteomes" id="UP000027135">
    <property type="component" value="Unassembled WGS sequence"/>
</dbReference>
<reference evidence="1 2" key="1">
    <citation type="journal article" date="2014" name="Nat. Commun.">
        <title>Molecular traces of alternative social organization in a termite genome.</title>
        <authorList>
            <person name="Terrapon N."/>
            <person name="Li C."/>
            <person name="Robertson H.M."/>
            <person name="Ji L."/>
            <person name="Meng X."/>
            <person name="Booth W."/>
            <person name="Chen Z."/>
            <person name="Childers C.P."/>
            <person name="Glastad K.M."/>
            <person name="Gokhale K."/>
            <person name="Gowin J."/>
            <person name="Gronenberg W."/>
            <person name="Hermansen R.A."/>
            <person name="Hu H."/>
            <person name="Hunt B.G."/>
            <person name="Huylmans A.K."/>
            <person name="Khalil S.M."/>
            <person name="Mitchell R.D."/>
            <person name="Munoz-Torres M.C."/>
            <person name="Mustard J.A."/>
            <person name="Pan H."/>
            <person name="Reese J.T."/>
            <person name="Scharf M.E."/>
            <person name="Sun F."/>
            <person name="Vogel H."/>
            <person name="Xiao J."/>
            <person name="Yang W."/>
            <person name="Yang Z."/>
            <person name="Yang Z."/>
            <person name="Zhou J."/>
            <person name="Zhu J."/>
            <person name="Brent C.S."/>
            <person name="Elsik C.G."/>
            <person name="Goodisman M.A."/>
            <person name="Liberles D.A."/>
            <person name="Roe R.M."/>
            <person name="Vargo E.L."/>
            <person name="Vilcinskas A."/>
            <person name="Wang J."/>
            <person name="Bornberg-Bauer E."/>
            <person name="Korb J."/>
            <person name="Zhang G."/>
            <person name="Liebig J."/>
        </authorList>
    </citation>
    <scope>NUCLEOTIDE SEQUENCE [LARGE SCALE GENOMIC DNA]</scope>
    <source>
        <tissue evidence="1">Whole organism</tissue>
    </source>
</reference>
<organism evidence="1 2">
    <name type="scientific">Zootermopsis nevadensis</name>
    <name type="common">Dampwood termite</name>
    <dbReference type="NCBI Taxonomy" id="136037"/>
    <lineage>
        <taxon>Eukaryota</taxon>
        <taxon>Metazoa</taxon>
        <taxon>Ecdysozoa</taxon>
        <taxon>Arthropoda</taxon>
        <taxon>Hexapoda</taxon>
        <taxon>Insecta</taxon>
        <taxon>Pterygota</taxon>
        <taxon>Neoptera</taxon>
        <taxon>Polyneoptera</taxon>
        <taxon>Dictyoptera</taxon>
        <taxon>Blattodea</taxon>
        <taxon>Blattoidea</taxon>
        <taxon>Termitoidae</taxon>
        <taxon>Termopsidae</taxon>
        <taxon>Zootermopsis</taxon>
    </lineage>
</organism>
<name>A0A067R2T4_ZOONE</name>
<gene>
    <name evidence="1" type="ORF">L798_08510</name>
</gene>
<evidence type="ECO:0000313" key="2">
    <source>
        <dbReference type="Proteomes" id="UP000027135"/>
    </source>
</evidence>
<dbReference type="InParanoid" id="A0A067R2T4"/>
<protein>
    <submittedName>
        <fullName evidence="1">Uncharacterized protein</fullName>
    </submittedName>
</protein>
<accession>A0A067R2T4</accession>
<evidence type="ECO:0000313" key="1">
    <source>
        <dbReference type="EMBL" id="KDR17311.1"/>
    </source>
</evidence>
<proteinExistence type="predicted"/>
<sequence>MKCMARIHYGLVMPVRLLSIRFNSRTTLQIWMKFDVVAVLFRTASIYCFEYPKSSDNNITEDKIREVYTKNLRSGSQNGNYRTRLI</sequence>
<dbReference type="EMBL" id="KK852746">
    <property type="protein sequence ID" value="KDR17311.1"/>
    <property type="molecule type" value="Genomic_DNA"/>
</dbReference>
<dbReference type="AlphaFoldDB" id="A0A067R2T4"/>